<gene>
    <name evidence="4" type="ORF">A1O9_07269</name>
</gene>
<evidence type="ECO:0000256" key="2">
    <source>
        <dbReference type="ARBA" id="ARBA00022723"/>
    </source>
</evidence>
<dbReference type="InterPro" id="IPR036663">
    <property type="entry name" value="Fumarylacetoacetase_C_sf"/>
</dbReference>
<dbReference type="AlphaFoldDB" id="A0A072PAD4"/>
<sequence length="279" mass="30376">MAIEAFIRFADSDGTENYGEVSQQQLACDLRGVSVPILEGTPWTGFKRLDQQKTVCQVLCPLEKTPLIICIGLNYKQHAEESKHEISEYPVVFTKPPDALAGPFDVIKVHPDAQSYLDYEAELTVIVGRDAKNVQASKALSYVLGYTNGNDVSARNFQAPNASGGQFCYAKSFDSFAPIGPAVVLASKITDPQNLRLYSKVNGGIRQETNTNDMIWTVSQLIEHLSRGTTLRAGTVIMTGTPSGVGIFMEPRGMVGHGDVVHVGMDGLGELANEFDFEK</sequence>
<accession>A0A072PAD4</accession>
<dbReference type="SUPFAM" id="SSF56529">
    <property type="entry name" value="FAH"/>
    <property type="match status" value="1"/>
</dbReference>
<dbReference type="InterPro" id="IPR011234">
    <property type="entry name" value="Fumarylacetoacetase-like_C"/>
</dbReference>
<reference evidence="4 5" key="1">
    <citation type="submission" date="2013-03" db="EMBL/GenBank/DDBJ databases">
        <title>The Genome Sequence of Exophiala aquamarina CBS 119918.</title>
        <authorList>
            <consortium name="The Broad Institute Genomics Platform"/>
            <person name="Cuomo C."/>
            <person name="de Hoog S."/>
            <person name="Gorbushina A."/>
            <person name="Walker B."/>
            <person name="Young S.K."/>
            <person name="Zeng Q."/>
            <person name="Gargeya S."/>
            <person name="Fitzgerald M."/>
            <person name="Haas B."/>
            <person name="Abouelleil A."/>
            <person name="Allen A.W."/>
            <person name="Alvarado L."/>
            <person name="Arachchi H.M."/>
            <person name="Berlin A.M."/>
            <person name="Chapman S.B."/>
            <person name="Gainer-Dewar J."/>
            <person name="Goldberg J."/>
            <person name="Griggs A."/>
            <person name="Gujja S."/>
            <person name="Hansen M."/>
            <person name="Howarth C."/>
            <person name="Imamovic A."/>
            <person name="Ireland A."/>
            <person name="Larimer J."/>
            <person name="McCowan C."/>
            <person name="Murphy C."/>
            <person name="Pearson M."/>
            <person name="Poon T.W."/>
            <person name="Priest M."/>
            <person name="Roberts A."/>
            <person name="Saif S."/>
            <person name="Shea T."/>
            <person name="Sisk P."/>
            <person name="Sykes S."/>
            <person name="Wortman J."/>
            <person name="Nusbaum C."/>
            <person name="Birren B."/>
        </authorList>
    </citation>
    <scope>NUCLEOTIDE SEQUENCE [LARGE SCALE GENOMIC DNA]</scope>
    <source>
        <strain evidence="4 5">CBS 119918</strain>
    </source>
</reference>
<dbReference type="OrthoDB" id="411064at2759"/>
<protein>
    <recommendedName>
        <fullName evidence="3">Fumarylacetoacetase-like C-terminal domain-containing protein</fullName>
    </recommendedName>
</protein>
<proteinExistence type="inferred from homology"/>
<keyword evidence="5" id="KW-1185">Reference proteome</keyword>
<dbReference type="Proteomes" id="UP000027920">
    <property type="component" value="Unassembled WGS sequence"/>
</dbReference>
<evidence type="ECO:0000256" key="1">
    <source>
        <dbReference type="ARBA" id="ARBA00010211"/>
    </source>
</evidence>
<dbReference type="EMBL" id="AMGV01000005">
    <property type="protein sequence ID" value="KEF57079.1"/>
    <property type="molecule type" value="Genomic_DNA"/>
</dbReference>
<feature type="domain" description="Fumarylacetoacetase-like C-terminal" evidence="3">
    <location>
        <begin position="68"/>
        <end position="274"/>
    </location>
</feature>
<evidence type="ECO:0000313" key="4">
    <source>
        <dbReference type="EMBL" id="KEF57079.1"/>
    </source>
</evidence>
<dbReference type="GO" id="GO:0046872">
    <property type="term" value="F:metal ion binding"/>
    <property type="evidence" value="ECO:0007669"/>
    <property type="project" value="UniProtKB-KW"/>
</dbReference>
<evidence type="ECO:0000313" key="5">
    <source>
        <dbReference type="Proteomes" id="UP000027920"/>
    </source>
</evidence>
<evidence type="ECO:0000259" key="3">
    <source>
        <dbReference type="Pfam" id="PF01557"/>
    </source>
</evidence>
<dbReference type="HOGENOM" id="CLU_028458_2_1_1"/>
<keyword evidence="2" id="KW-0479">Metal-binding</keyword>
<dbReference type="GeneID" id="25282183"/>
<dbReference type="GO" id="GO:0018773">
    <property type="term" value="F:acetylpyruvate hydrolase activity"/>
    <property type="evidence" value="ECO:0007669"/>
    <property type="project" value="TreeGrafter"/>
</dbReference>
<dbReference type="Gene3D" id="3.90.850.10">
    <property type="entry name" value="Fumarylacetoacetase-like, C-terminal domain"/>
    <property type="match status" value="1"/>
</dbReference>
<dbReference type="Pfam" id="PF01557">
    <property type="entry name" value="FAA_hydrolase"/>
    <property type="match status" value="1"/>
</dbReference>
<dbReference type="PANTHER" id="PTHR11820">
    <property type="entry name" value="ACYLPYRUVASE"/>
    <property type="match status" value="1"/>
</dbReference>
<comment type="similarity">
    <text evidence="1">Belongs to the FAH family.</text>
</comment>
<dbReference type="GO" id="GO:0006107">
    <property type="term" value="P:oxaloacetate metabolic process"/>
    <property type="evidence" value="ECO:0007669"/>
    <property type="project" value="UniProtKB-ARBA"/>
</dbReference>
<dbReference type="GO" id="GO:0050163">
    <property type="term" value="F:oxaloacetate tautomerase activity"/>
    <property type="evidence" value="ECO:0007669"/>
    <property type="project" value="UniProtKB-ARBA"/>
</dbReference>
<organism evidence="4 5">
    <name type="scientific">Exophiala aquamarina CBS 119918</name>
    <dbReference type="NCBI Taxonomy" id="1182545"/>
    <lineage>
        <taxon>Eukaryota</taxon>
        <taxon>Fungi</taxon>
        <taxon>Dikarya</taxon>
        <taxon>Ascomycota</taxon>
        <taxon>Pezizomycotina</taxon>
        <taxon>Eurotiomycetes</taxon>
        <taxon>Chaetothyriomycetidae</taxon>
        <taxon>Chaetothyriales</taxon>
        <taxon>Herpotrichiellaceae</taxon>
        <taxon>Exophiala</taxon>
    </lineage>
</organism>
<name>A0A072PAD4_9EURO</name>
<dbReference type="FunFam" id="3.90.850.10:FF:000002">
    <property type="entry name" value="2-hydroxyhepta-2,4-diene-1,7-dioate isomerase"/>
    <property type="match status" value="1"/>
</dbReference>
<comment type="caution">
    <text evidence="4">The sequence shown here is derived from an EMBL/GenBank/DDBJ whole genome shotgun (WGS) entry which is preliminary data.</text>
</comment>
<dbReference type="RefSeq" id="XP_013259669.1">
    <property type="nucleotide sequence ID" value="XM_013404215.1"/>
</dbReference>
<dbReference type="PANTHER" id="PTHR11820:SF7">
    <property type="entry name" value="ACYLPYRUVASE FAHD1, MITOCHONDRIAL"/>
    <property type="match status" value="1"/>
</dbReference>
<dbReference type="VEuPathDB" id="FungiDB:A1O9_07269"/>
<dbReference type="STRING" id="1182545.A0A072PAD4"/>